<dbReference type="Proteomes" id="UP000238322">
    <property type="component" value="Unassembled WGS sequence"/>
</dbReference>
<name>A0A2S8F8F1_9BACT</name>
<dbReference type="PROSITE" id="PS50022">
    <property type="entry name" value="FA58C_3"/>
    <property type="match status" value="1"/>
</dbReference>
<comment type="caution">
    <text evidence="2">The sequence shown here is derived from an EMBL/GenBank/DDBJ whole genome shotgun (WGS) entry which is preliminary data.</text>
</comment>
<dbReference type="Gene3D" id="2.60.120.260">
    <property type="entry name" value="Galactose-binding domain-like"/>
    <property type="match status" value="1"/>
</dbReference>
<sequence length="900" mass="100734">MPMFRLWYFATVFALVFGANTRLLSAEEDTHLCIVGSAESDLCQALQQQNIRFESKPTWQSALTAVESGGAIAVLADGYPESTTDLPDEFFQTAAKKDLRVYLEFPGYVPGITLGSPTESRWERVVVSSEELSSDLSKLRILSMNRCRFVPMTEDSPLMVLARVAGFDKAVYGIPDSASPLLVHLPATKGRPEMFLASSKMSAFITARYAPAGAWQKVWQAVLAKLLPNKQNIQLTWTPTVHPTYNKQDQLPVNAELEAFRRGASWYLKSGLLLTLKTEEVTRLAAAKSEVTNHKPFDNQVGDGSLGMLEGFDSGILPDGSQRVRVILRSDCISESAMALGIAGEVLNDEKLSSISKNLQEYLYERSGAVHGDRGDPSHPSYGMIAWGVTNDAWLRSNYGDDIARVVLSTLSTESTTDDHRWSPFASRAILSNLRSCGPYGFRPANTTQNDLTKHGWEYFFQSSTVHLAPHFQSYLWACYLAAYQQTGDELLLQRAKTGIRVMMSKYPDEWRWTNGLQQERARMLLPLAWLIRVEDSPEHRRWLRRIAEDVIACQDASGAIREELGQIDHGGFPPHRDNESFGAHEAPLIHENGEPVSDLLYTTNFAFLGLHEAAAATGDSYYQDAEDRLAKFLCRIQTSSDVHPELDGAWMRAFDFHRWEYWGSNGDAGWGAWSIESGWTQGWIVTVLGLRIQNTSLWESIQEVNVADAYDKQRSEMLPQEHIASLEKAPLLHEARYAKTNWQTNPAKNYSFFGPNSLTDGLLGSSSYHDVQWTGIEGEPLIVTIDLGHEVSLSKVAIHALQSQPVGIYFPSEANVSYSQDGRTFTEWKNAKWQAQDDFEQSQKWFSISGESMSTRYLRVAINSRGSIPEGKQAAGRDAWLFVDEIAVNPVFESSKEVQ</sequence>
<dbReference type="SUPFAM" id="SSF49785">
    <property type="entry name" value="Galactose-binding domain-like"/>
    <property type="match status" value="1"/>
</dbReference>
<accession>A0A2S8F8F1</accession>
<dbReference type="InterPro" id="IPR008928">
    <property type="entry name" value="6-hairpin_glycosidase_sf"/>
</dbReference>
<evidence type="ECO:0000313" key="2">
    <source>
        <dbReference type="EMBL" id="PQO28427.1"/>
    </source>
</evidence>
<dbReference type="AlphaFoldDB" id="A0A2S8F8F1"/>
<dbReference type="EMBL" id="PUHY01000016">
    <property type="protein sequence ID" value="PQO28427.1"/>
    <property type="molecule type" value="Genomic_DNA"/>
</dbReference>
<dbReference type="SUPFAM" id="SSF48208">
    <property type="entry name" value="Six-hairpin glycosidases"/>
    <property type="match status" value="1"/>
</dbReference>
<feature type="domain" description="F5/8 type C" evidence="1">
    <location>
        <begin position="774"/>
        <end position="861"/>
    </location>
</feature>
<dbReference type="Pfam" id="PF00754">
    <property type="entry name" value="F5_F8_type_C"/>
    <property type="match status" value="1"/>
</dbReference>
<gene>
    <name evidence="2" type="ORF">C5Y83_27830</name>
</gene>
<reference evidence="2 3" key="1">
    <citation type="submission" date="2018-02" db="EMBL/GenBank/DDBJ databases">
        <title>Comparative genomes isolates from brazilian mangrove.</title>
        <authorList>
            <person name="Araujo J.E."/>
            <person name="Taketani R.G."/>
            <person name="Silva M.C.P."/>
            <person name="Loureco M.V."/>
            <person name="Andreote F.D."/>
        </authorList>
    </citation>
    <scope>NUCLEOTIDE SEQUENCE [LARGE SCALE GENOMIC DNA]</scope>
    <source>
        <strain evidence="2 3">Hex-1 MGV</strain>
    </source>
</reference>
<protein>
    <recommendedName>
        <fullName evidence="1">F5/8 type C domain-containing protein</fullName>
    </recommendedName>
</protein>
<organism evidence="2 3">
    <name type="scientific">Blastopirellula marina</name>
    <dbReference type="NCBI Taxonomy" id="124"/>
    <lineage>
        <taxon>Bacteria</taxon>
        <taxon>Pseudomonadati</taxon>
        <taxon>Planctomycetota</taxon>
        <taxon>Planctomycetia</taxon>
        <taxon>Pirellulales</taxon>
        <taxon>Pirellulaceae</taxon>
        <taxon>Blastopirellula</taxon>
    </lineage>
</organism>
<evidence type="ECO:0000313" key="3">
    <source>
        <dbReference type="Proteomes" id="UP000238322"/>
    </source>
</evidence>
<proteinExistence type="predicted"/>
<dbReference type="InterPro" id="IPR000421">
    <property type="entry name" value="FA58C"/>
</dbReference>
<evidence type="ECO:0000259" key="1">
    <source>
        <dbReference type="PROSITE" id="PS50022"/>
    </source>
</evidence>
<dbReference type="InterPro" id="IPR008979">
    <property type="entry name" value="Galactose-bd-like_sf"/>
</dbReference>
<dbReference type="GO" id="GO:0005975">
    <property type="term" value="P:carbohydrate metabolic process"/>
    <property type="evidence" value="ECO:0007669"/>
    <property type="project" value="InterPro"/>
</dbReference>